<dbReference type="EMBL" id="KJ410133">
    <property type="protein sequence ID" value="AHJ86573.1"/>
    <property type="molecule type" value="Genomic_DNA"/>
</dbReference>
<name>W8EB01_9CAUD</name>
<accession>W8EB01</accession>
<dbReference type="Proteomes" id="UP000203363">
    <property type="component" value="Segment"/>
</dbReference>
<dbReference type="RefSeq" id="YP_009009680.1">
    <property type="nucleotide sequence ID" value="NC_023604.1"/>
</dbReference>
<evidence type="ECO:0000259" key="1">
    <source>
        <dbReference type="Pfam" id="PF21722"/>
    </source>
</evidence>
<protein>
    <recommendedName>
        <fullName evidence="1">Glycine-rich domain-containing protein</fullName>
    </recommendedName>
</protein>
<reference evidence="2 3" key="1">
    <citation type="journal article" date="2014" name="Genome Announc.">
        <title>Complete genome sequences of nine mycobacteriophages.</title>
        <authorList>
            <person name="Franceschelli J.J."/>
            <person name="Suarez C.A."/>
            <person name="Teran L."/>
            <person name="Raya R.R."/>
            <person name="Morbidoni H.R."/>
        </authorList>
    </citation>
    <scope>NUCLEOTIDE SEQUENCE [LARGE SCALE GENOMIC DNA]</scope>
</reference>
<dbReference type="KEGG" id="vg:18506174"/>
<evidence type="ECO:0000313" key="2">
    <source>
        <dbReference type="EMBL" id="AHJ86573.1"/>
    </source>
</evidence>
<sequence length="375" mass="37291">MAGWFDDVPFLPNVRAPGWFDTTTAPAEPATAVGWWALLALDLRDVADPVQALALQTIKGIALAQLAGSTESLALRQIAGAVFTNTATPAQLLALRKIAKLALAGTAPAVQALALVRVIGLALLDTGAGVQVLDVGRVAPVDLLSIAATVEGFDLGMISAWQAAQTAFTAEALTLGKVALMALATTTAPAVEALTVGYPPHAPTLTYIATPGAWSYTIPRWAEYIDVVMVGAGSRGTGGSFFGNGAGGNAGQWLGITLDRSQPSELPITTMTLSGFVGAGGSTNGGAGGATVLSAVGSFGARSAAGGQGQASAFDVVGKSPGNFVWNGETYIGGAAAPTLAQLGNTPGGGSAGGGFNGASKNGGAGGVWIRAAQF</sequence>
<organism evidence="2 3">
    <name type="scientific">Mycobacterium phage Jolie2</name>
    <dbReference type="NCBI Taxonomy" id="1458831"/>
    <lineage>
        <taxon>Viruses</taxon>
        <taxon>Duplodnaviria</taxon>
        <taxon>Heunggongvirae</taxon>
        <taxon>Uroviricota</taxon>
        <taxon>Caudoviricetes</taxon>
        <taxon>Gclasvirinae</taxon>
        <taxon>Jolieduovirus</taxon>
        <taxon>Jolieduovirus jolie2</taxon>
    </lineage>
</organism>
<evidence type="ECO:0000313" key="3">
    <source>
        <dbReference type="Proteomes" id="UP000203363"/>
    </source>
</evidence>
<gene>
    <name evidence="2" type="ORF">Jolie2_23</name>
</gene>
<keyword evidence="3" id="KW-1185">Reference proteome</keyword>
<dbReference type="Pfam" id="PF21722">
    <property type="entry name" value="Gly_rich_2"/>
    <property type="match status" value="1"/>
</dbReference>
<dbReference type="GeneID" id="18506174"/>
<proteinExistence type="predicted"/>
<feature type="domain" description="Glycine-rich" evidence="1">
    <location>
        <begin position="211"/>
        <end position="372"/>
    </location>
</feature>
<dbReference type="OrthoDB" id="16748at10239"/>
<dbReference type="InterPro" id="IPR049304">
    <property type="entry name" value="Gly_rich_dom"/>
</dbReference>